<gene>
    <name evidence="3" type="ORF">C8P63_1445</name>
</gene>
<organism evidence="3 4">
    <name type="scientific">Melghirimyces profundicolus</name>
    <dbReference type="NCBI Taxonomy" id="1242148"/>
    <lineage>
        <taxon>Bacteria</taxon>
        <taxon>Bacillati</taxon>
        <taxon>Bacillota</taxon>
        <taxon>Bacilli</taxon>
        <taxon>Bacillales</taxon>
        <taxon>Thermoactinomycetaceae</taxon>
        <taxon>Melghirimyces</taxon>
    </lineage>
</organism>
<dbReference type="InterPro" id="IPR014255">
    <property type="entry name" value="Spore_coat_CotS"/>
</dbReference>
<dbReference type="PANTHER" id="PTHR39179:SF1">
    <property type="entry name" value="SPORE COAT PROTEIN I"/>
    <property type="match status" value="1"/>
</dbReference>
<dbReference type="InterPro" id="IPR002575">
    <property type="entry name" value="Aminoglycoside_PTrfase"/>
</dbReference>
<reference evidence="3 4" key="1">
    <citation type="submission" date="2018-04" db="EMBL/GenBank/DDBJ databases">
        <title>Genomic Encyclopedia of Archaeal and Bacterial Type Strains, Phase II (KMG-II): from individual species to whole genera.</title>
        <authorList>
            <person name="Goeker M."/>
        </authorList>
    </citation>
    <scope>NUCLEOTIDE SEQUENCE [LARGE SCALE GENOMIC DNA]</scope>
    <source>
        <strain evidence="3 4">DSM 45787</strain>
    </source>
</reference>
<dbReference type="Proteomes" id="UP000244240">
    <property type="component" value="Unassembled WGS sequence"/>
</dbReference>
<name>A0A2T6AY15_9BACL</name>
<dbReference type="OrthoDB" id="9771902at2"/>
<protein>
    <submittedName>
        <fullName evidence="3">CotS family spore coat protein</fullName>
    </submittedName>
</protein>
<keyword evidence="3" id="KW-0946">Virion</keyword>
<dbReference type="AlphaFoldDB" id="A0A2T6AY15"/>
<dbReference type="Pfam" id="PF01636">
    <property type="entry name" value="APH"/>
    <property type="match status" value="1"/>
</dbReference>
<sequence>MKDYQIEPWDNVKKVNLDTYIPPEVEKIAKKVMAHYNMKVRSRKLITSKPDKGGAIWKIETNKGPRSLKLLHRAPARSKFSVYAQDYIVKQGARVPALVRTKNKQLYVEMGGKVWIVTDWIRSLKQASKINLKGAKELCHGLGEFHKHSKGYLPPEDAVKASRLTRWPKYYEKVRTKIGWFRELAKAYKNLPASKRLLSLTDRFEKQASDALAQLEKSPYSKMVAKGEAHWGLVHQDYGWSNGQLGPGGLWVIDLDGVSYDLPIRDLRKLITSTMEDMGYWDLKWARGMINAYHKANPIDAETYEILMIDLSLPNEFYKHVKEMLYYPETFLKREADPVLNGVMKCEKTKWKALKQLWKDKSKFKSGNYTGTSSRKKKKKKRNKKKRGGKS</sequence>
<dbReference type="GO" id="GO:0042601">
    <property type="term" value="C:endospore-forming forespore"/>
    <property type="evidence" value="ECO:0007669"/>
    <property type="project" value="TreeGrafter"/>
</dbReference>
<evidence type="ECO:0000313" key="4">
    <source>
        <dbReference type="Proteomes" id="UP000244240"/>
    </source>
</evidence>
<proteinExistence type="predicted"/>
<feature type="region of interest" description="Disordered" evidence="1">
    <location>
        <begin position="364"/>
        <end position="391"/>
    </location>
</feature>
<feature type="compositionally biased region" description="Basic residues" evidence="1">
    <location>
        <begin position="374"/>
        <end position="391"/>
    </location>
</feature>
<dbReference type="Gene3D" id="3.90.1200.10">
    <property type="match status" value="1"/>
</dbReference>
<dbReference type="InterPro" id="IPR047175">
    <property type="entry name" value="CotS-like"/>
</dbReference>
<evidence type="ECO:0000259" key="2">
    <source>
        <dbReference type="Pfam" id="PF01636"/>
    </source>
</evidence>
<keyword evidence="4" id="KW-1185">Reference proteome</keyword>
<feature type="domain" description="Aminoglycoside phosphotransferase" evidence="2">
    <location>
        <begin position="57"/>
        <end position="277"/>
    </location>
</feature>
<evidence type="ECO:0000256" key="1">
    <source>
        <dbReference type="SAM" id="MobiDB-lite"/>
    </source>
</evidence>
<dbReference type="NCBIfam" id="TIGR02906">
    <property type="entry name" value="spore_CotS"/>
    <property type="match status" value="1"/>
</dbReference>
<evidence type="ECO:0000313" key="3">
    <source>
        <dbReference type="EMBL" id="PTX48713.1"/>
    </source>
</evidence>
<dbReference type="PANTHER" id="PTHR39179">
    <property type="entry name" value="SPORE COAT PROTEIN I"/>
    <property type="match status" value="1"/>
</dbReference>
<dbReference type="EMBL" id="QBKR01000044">
    <property type="protein sequence ID" value="PTX48713.1"/>
    <property type="molecule type" value="Genomic_DNA"/>
</dbReference>
<comment type="caution">
    <text evidence="3">The sequence shown here is derived from an EMBL/GenBank/DDBJ whole genome shotgun (WGS) entry which is preliminary data.</text>
</comment>
<dbReference type="RefSeq" id="WP_108026622.1">
    <property type="nucleotide sequence ID" value="NZ_QBKR01000044.1"/>
</dbReference>
<dbReference type="SUPFAM" id="SSF56112">
    <property type="entry name" value="Protein kinase-like (PK-like)"/>
    <property type="match status" value="1"/>
</dbReference>
<dbReference type="InterPro" id="IPR011009">
    <property type="entry name" value="Kinase-like_dom_sf"/>
</dbReference>
<keyword evidence="3" id="KW-0167">Capsid protein</keyword>
<accession>A0A2T6AY15</accession>
<dbReference type="Gene3D" id="3.30.200.20">
    <property type="entry name" value="Phosphorylase Kinase, domain 1"/>
    <property type="match status" value="1"/>
</dbReference>